<comment type="pathway">
    <text evidence="2 11">Pyrimidine metabolism; CTP biosynthesis via de novo pathway; UDP from UMP (UMPK route): step 1/1.</text>
</comment>
<evidence type="ECO:0000256" key="7">
    <source>
        <dbReference type="ARBA" id="ARBA00022777"/>
    </source>
</evidence>
<dbReference type="Pfam" id="PF00696">
    <property type="entry name" value="AA_kinase"/>
    <property type="match status" value="1"/>
</dbReference>
<protein>
    <recommendedName>
        <fullName evidence="11">Uridylate kinase</fullName>
        <shortName evidence="11">UK</shortName>
        <ecNumber evidence="11">2.7.4.22</ecNumber>
    </recommendedName>
    <alternativeName>
        <fullName evidence="11">Uridine monophosphate kinase</fullName>
        <shortName evidence="11">UMP kinase</shortName>
        <shortName evidence="11">UMPK</shortName>
    </alternativeName>
</protein>
<dbReference type="UniPathway" id="UPA00159">
    <property type="reaction ID" value="UER00275"/>
</dbReference>
<comment type="function">
    <text evidence="11">Catalyzes the reversible phosphorylation of UMP to UDP.</text>
</comment>
<feature type="binding site" evidence="11">
    <location>
        <position position="56"/>
    </location>
    <ligand>
        <name>ATP</name>
        <dbReference type="ChEBI" id="CHEBI:30616"/>
    </ligand>
</feature>
<keyword evidence="8 11" id="KW-0067">ATP-binding</keyword>
<feature type="domain" description="Aspartate/glutamate/uridylate kinase" evidence="12">
    <location>
        <begin position="5"/>
        <end position="215"/>
    </location>
</feature>
<evidence type="ECO:0000256" key="4">
    <source>
        <dbReference type="ARBA" id="ARBA00022490"/>
    </source>
</evidence>
<dbReference type="AlphaFoldDB" id="A0A1I4U5A9"/>
<evidence type="ECO:0000256" key="6">
    <source>
        <dbReference type="ARBA" id="ARBA00022741"/>
    </source>
</evidence>
<feature type="binding site" evidence="11">
    <location>
        <begin position="9"/>
        <end position="12"/>
    </location>
    <ligand>
        <name>ATP</name>
        <dbReference type="ChEBI" id="CHEBI:30616"/>
    </ligand>
</feature>
<evidence type="ECO:0000256" key="3">
    <source>
        <dbReference type="ARBA" id="ARBA00007614"/>
    </source>
</evidence>
<dbReference type="OrthoDB" id="9807458at2"/>
<dbReference type="SUPFAM" id="SSF53633">
    <property type="entry name" value="Carbamate kinase-like"/>
    <property type="match status" value="1"/>
</dbReference>
<dbReference type="GO" id="GO:0005524">
    <property type="term" value="F:ATP binding"/>
    <property type="evidence" value="ECO:0007669"/>
    <property type="project" value="UniProtKB-KW"/>
</dbReference>
<gene>
    <name evidence="11" type="primary">pyrH</name>
    <name evidence="13" type="ORF">SAMN05216207_1003195</name>
</gene>
<organism evidence="13 14">
    <name type="scientific">Pseudonocardia ammonioxydans</name>
    <dbReference type="NCBI Taxonomy" id="260086"/>
    <lineage>
        <taxon>Bacteria</taxon>
        <taxon>Bacillati</taxon>
        <taxon>Actinomycetota</taxon>
        <taxon>Actinomycetes</taxon>
        <taxon>Pseudonocardiales</taxon>
        <taxon>Pseudonocardiaceae</taxon>
        <taxon>Pseudonocardia</taxon>
    </lineage>
</organism>
<keyword evidence="7 11" id="KW-0418">Kinase</keyword>
<evidence type="ECO:0000259" key="12">
    <source>
        <dbReference type="Pfam" id="PF00696"/>
    </source>
</evidence>
<dbReference type="Gene3D" id="3.40.1160.10">
    <property type="entry name" value="Acetylglutamate kinase-like"/>
    <property type="match status" value="1"/>
</dbReference>
<dbReference type="InterPro" id="IPR011817">
    <property type="entry name" value="Uridylate_kinase"/>
</dbReference>
<comment type="subunit">
    <text evidence="11">Homohexamer.</text>
</comment>
<evidence type="ECO:0000256" key="5">
    <source>
        <dbReference type="ARBA" id="ARBA00022679"/>
    </source>
</evidence>
<feature type="binding site" evidence="11">
    <location>
        <begin position="133"/>
        <end position="140"/>
    </location>
    <ligand>
        <name>UMP</name>
        <dbReference type="ChEBI" id="CHEBI:57865"/>
    </ligand>
</feature>
<dbReference type="InterPro" id="IPR001048">
    <property type="entry name" value="Asp/Glu/Uridylate_kinase"/>
</dbReference>
<proteinExistence type="inferred from homology"/>
<dbReference type="GO" id="GO:0005737">
    <property type="term" value="C:cytoplasm"/>
    <property type="evidence" value="ECO:0007669"/>
    <property type="project" value="UniProtKB-SubCell"/>
</dbReference>
<name>A0A1I4U5A9_PSUAM</name>
<feature type="region of interest" description="Involved in allosteric activation by GTP" evidence="11">
    <location>
        <begin position="17"/>
        <end position="22"/>
    </location>
</feature>
<dbReference type="EMBL" id="FOUY01000003">
    <property type="protein sequence ID" value="SFM84030.1"/>
    <property type="molecule type" value="Genomic_DNA"/>
</dbReference>
<dbReference type="PIRSF" id="PIRSF005650">
    <property type="entry name" value="Uridylate_kin"/>
    <property type="match status" value="1"/>
</dbReference>
<dbReference type="PANTHER" id="PTHR42833:SF4">
    <property type="entry name" value="URIDYLATE KINASE PUMPKIN, CHLOROPLASTIC"/>
    <property type="match status" value="1"/>
</dbReference>
<dbReference type="Proteomes" id="UP000199614">
    <property type="component" value="Unassembled WGS sequence"/>
</dbReference>
<comment type="similarity">
    <text evidence="3 11">Belongs to the UMP kinase family.</text>
</comment>
<feature type="binding site" evidence="11">
    <location>
        <position position="71"/>
    </location>
    <ligand>
        <name>UMP</name>
        <dbReference type="ChEBI" id="CHEBI:57865"/>
    </ligand>
</feature>
<evidence type="ECO:0000256" key="10">
    <source>
        <dbReference type="ARBA" id="ARBA00047767"/>
    </source>
</evidence>
<feature type="binding site" evidence="11">
    <location>
        <position position="170"/>
    </location>
    <ligand>
        <name>ATP</name>
        <dbReference type="ChEBI" id="CHEBI:30616"/>
    </ligand>
</feature>
<evidence type="ECO:0000256" key="11">
    <source>
        <dbReference type="HAMAP-Rule" id="MF_01220"/>
    </source>
</evidence>
<dbReference type="GO" id="GO:0044210">
    <property type="term" value="P:'de novo' CTP biosynthetic process"/>
    <property type="evidence" value="ECO:0007669"/>
    <property type="project" value="UniProtKB-UniRule"/>
</dbReference>
<sequence>MKYTRVVIKLSGQAMAGDDGFGFSAKALAHLATQIKQVRELGVQIAVVVGGGNVFRGNRSDSWGIDRVEADNIGMLGTVINSLLLRGKLSAGGEENVRVMTAIPINAVAEPFLRLRAKRHLDKDAILIFSGGNGQPFITTDYPSVQRALEIGADSLLVAKHGVDGVYDTDPRTNVDARRYERLPYDEVLSRRLAVMDQTAFILARDHGLPLHVFDIEQDGLMAAICRGEHHGTEINPDIVEAEFAQAP</sequence>
<dbReference type="GO" id="GO:0006225">
    <property type="term" value="P:UDP biosynthetic process"/>
    <property type="evidence" value="ECO:0007669"/>
    <property type="project" value="TreeGrafter"/>
</dbReference>
<evidence type="ECO:0000256" key="9">
    <source>
        <dbReference type="ARBA" id="ARBA00022975"/>
    </source>
</evidence>
<comment type="caution">
    <text evidence="11">Lacks conserved residue(s) required for the propagation of feature annotation.</text>
</comment>
<keyword evidence="9 11" id="KW-0665">Pyrimidine biosynthesis</keyword>
<accession>A0A1I4U5A9</accession>
<reference evidence="13 14" key="1">
    <citation type="submission" date="2016-10" db="EMBL/GenBank/DDBJ databases">
        <authorList>
            <person name="de Groot N.N."/>
        </authorList>
    </citation>
    <scope>NUCLEOTIDE SEQUENCE [LARGE SCALE GENOMIC DNA]</scope>
    <source>
        <strain evidence="13 14">CGMCC 4.1877</strain>
    </source>
</reference>
<comment type="activity regulation">
    <text evidence="11">Allosterically activated by GTP. Inhibited by UTP.</text>
</comment>
<dbReference type="STRING" id="260086.SAMN05216207_1003195"/>
<comment type="catalytic activity">
    <reaction evidence="10 11">
        <text>UMP + ATP = UDP + ADP</text>
        <dbReference type="Rhea" id="RHEA:24400"/>
        <dbReference type="ChEBI" id="CHEBI:30616"/>
        <dbReference type="ChEBI" id="CHEBI:57865"/>
        <dbReference type="ChEBI" id="CHEBI:58223"/>
        <dbReference type="ChEBI" id="CHEBI:456216"/>
        <dbReference type="EC" id="2.7.4.22"/>
    </reaction>
</comment>
<dbReference type="PANTHER" id="PTHR42833">
    <property type="entry name" value="URIDYLATE KINASE"/>
    <property type="match status" value="1"/>
</dbReference>
<dbReference type="FunFam" id="3.40.1160.10:FF:000001">
    <property type="entry name" value="Uridylate kinase"/>
    <property type="match status" value="1"/>
</dbReference>
<dbReference type="NCBIfam" id="TIGR02075">
    <property type="entry name" value="pyrH_bact"/>
    <property type="match status" value="1"/>
</dbReference>
<keyword evidence="4 11" id="KW-0963">Cytoplasm</keyword>
<evidence type="ECO:0000256" key="8">
    <source>
        <dbReference type="ARBA" id="ARBA00022840"/>
    </source>
</evidence>
<dbReference type="HAMAP" id="MF_01220_B">
    <property type="entry name" value="PyrH_B"/>
    <property type="match status" value="1"/>
</dbReference>
<dbReference type="EC" id="2.7.4.22" evidence="11"/>
<evidence type="ECO:0000256" key="2">
    <source>
        <dbReference type="ARBA" id="ARBA00004791"/>
    </source>
</evidence>
<dbReference type="InterPro" id="IPR036393">
    <property type="entry name" value="AceGlu_kinase-like_sf"/>
</dbReference>
<feature type="binding site" evidence="11">
    <location>
        <position position="52"/>
    </location>
    <ligand>
        <name>ATP</name>
        <dbReference type="ChEBI" id="CHEBI:30616"/>
    </ligand>
</feature>
<dbReference type="GO" id="GO:0033862">
    <property type="term" value="F:UMP kinase activity"/>
    <property type="evidence" value="ECO:0007669"/>
    <property type="project" value="UniProtKB-EC"/>
</dbReference>
<dbReference type="InterPro" id="IPR015963">
    <property type="entry name" value="Uridylate_kinase_bac"/>
</dbReference>
<keyword evidence="5 11" id="KW-0808">Transferase</keyword>
<dbReference type="CDD" id="cd04254">
    <property type="entry name" value="AAK_UMPK-PyrH-Ec"/>
    <property type="match status" value="1"/>
</dbReference>
<evidence type="ECO:0000313" key="14">
    <source>
        <dbReference type="Proteomes" id="UP000199614"/>
    </source>
</evidence>
<keyword evidence="14" id="KW-1185">Reference proteome</keyword>
<evidence type="ECO:0000313" key="13">
    <source>
        <dbReference type="EMBL" id="SFM84030.1"/>
    </source>
</evidence>
<dbReference type="RefSeq" id="WP_093337994.1">
    <property type="nucleotide sequence ID" value="NZ_FOUY01000003.1"/>
</dbReference>
<keyword evidence="11" id="KW-0021">Allosteric enzyme</keyword>
<feature type="binding site" evidence="11">
    <location>
        <position position="167"/>
    </location>
    <ligand>
        <name>ATP</name>
        <dbReference type="ChEBI" id="CHEBI:30616"/>
    </ligand>
</feature>
<keyword evidence="6 11" id="KW-0547">Nucleotide-binding</keyword>
<evidence type="ECO:0000256" key="1">
    <source>
        <dbReference type="ARBA" id="ARBA00004496"/>
    </source>
</evidence>
<comment type="subcellular location">
    <subcellularLocation>
        <location evidence="1 11">Cytoplasm</location>
    </subcellularLocation>
</comment>
<feature type="binding site" evidence="11">
    <location>
        <position position="51"/>
    </location>
    <ligand>
        <name>UMP</name>
        <dbReference type="ChEBI" id="CHEBI:57865"/>
    </ligand>
</feature>